<gene>
    <name evidence="1" type="ORF">UY22_C0020G0017</name>
</gene>
<dbReference type="Pfam" id="PF13671">
    <property type="entry name" value="AAA_33"/>
    <property type="match status" value="1"/>
</dbReference>
<dbReference type="AlphaFoldDB" id="A0A0G1UGK4"/>
<dbReference type="InterPro" id="IPR017101">
    <property type="entry name" value="P-loop_ATP/GTP-bd_All4644_prd"/>
</dbReference>
<proteinExistence type="predicted"/>
<reference evidence="1" key="1">
    <citation type="journal article" date="2015" name="Nature">
        <title>rRNA introns, odd ribosomes, and small enigmatic genomes across a large radiation of phyla.</title>
        <authorList>
            <person name="Brown C.T."/>
            <person name="Hug L.A."/>
            <person name="Thomas B.C."/>
            <person name="Sharon I."/>
            <person name="Castelle C.J."/>
            <person name="Singh A."/>
            <person name="Wilkins M.J."/>
            <person name="Williams K.H."/>
            <person name="Banfield J.F."/>
        </authorList>
    </citation>
    <scope>NUCLEOTIDE SEQUENCE [LARGE SCALE GENOMIC DNA]</scope>
</reference>
<dbReference type="EMBL" id="LCPE01000020">
    <property type="protein sequence ID" value="KKU93256.1"/>
    <property type="molecule type" value="Genomic_DNA"/>
</dbReference>
<organism evidence="1">
    <name type="scientific">Candidatus Amesbacteria bacterium GW2011_GWC1_48_10</name>
    <dbReference type="NCBI Taxonomy" id="1618365"/>
    <lineage>
        <taxon>Bacteria</taxon>
        <taxon>Candidatus Amesiibacteriota</taxon>
    </lineage>
</organism>
<sequence>MSKPIQYLLVGFPYSGKSTLARKLKKRFGFTHINLDQLKWDLGYSEVGDDDVPDEAWRKIFASADALLVKYLREGKNVANEYAWITREWRDKARKVAGENGFATKVIYIKLSAEVIRKRWLENSQSRGRFHWPKEELERMFIEFEEPSTDENIIYYDSSLPIEKWVEKNLI</sequence>
<protein>
    <submittedName>
        <fullName evidence="1">Uncharacterized protein</fullName>
    </submittedName>
</protein>
<evidence type="ECO:0000313" key="1">
    <source>
        <dbReference type="EMBL" id="KKU93256.1"/>
    </source>
</evidence>
<dbReference type="PIRSF" id="PIRSF037081">
    <property type="entry name" value="P-loop_All4644_prd"/>
    <property type="match status" value="1"/>
</dbReference>
<accession>A0A0G1UGK4</accession>
<dbReference type="SUPFAM" id="SSF52540">
    <property type="entry name" value="P-loop containing nucleoside triphosphate hydrolases"/>
    <property type="match status" value="1"/>
</dbReference>
<name>A0A0G1UGK4_9BACT</name>
<dbReference type="InterPro" id="IPR027417">
    <property type="entry name" value="P-loop_NTPase"/>
</dbReference>
<dbReference type="Gene3D" id="3.40.50.300">
    <property type="entry name" value="P-loop containing nucleotide triphosphate hydrolases"/>
    <property type="match status" value="1"/>
</dbReference>
<dbReference type="Proteomes" id="UP000034877">
    <property type="component" value="Unassembled WGS sequence"/>
</dbReference>
<comment type="caution">
    <text evidence="1">The sequence shown here is derived from an EMBL/GenBank/DDBJ whole genome shotgun (WGS) entry which is preliminary data.</text>
</comment>